<comment type="subcellular location">
    <subcellularLocation>
        <location evidence="1">Membrane</location>
        <topology evidence="1">Multi-pass membrane protein</topology>
    </subcellularLocation>
</comment>
<dbReference type="Pfam" id="PF04138">
    <property type="entry name" value="GtrA_DPMS_TM"/>
    <property type="match status" value="1"/>
</dbReference>
<dbReference type="InterPro" id="IPR007267">
    <property type="entry name" value="GtrA_DPMS_TM"/>
</dbReference>
<dbReference type="EMBL" id="MHVJ01000013">
    <property type="protein sequence ID" value="OHA91144.1"/>
    <property type="molecule type" value="Genomic_DNA"/>
</dbReference>
<protein>
    <recommendedName>
        <fullName evidence="6">GtrA/DPMS transmembrane domain-containing protein</fullName>
    </recommendedName>
</protein>
<dbReference type="AlphaFoldDB" id="A0A1G2T1N8"/>
<name>A0A1G2T1N8_9BACT</name>
<dbReference type="Proteomes" id="UP000178612">
    <property type="component" value="Unassembled WGS sequence"/>
</dbReference>
<evidence type="ECO:0000313" key="8">
    <source>
        <dbReference type="Proteomes" id="UP000178612"/>
    </source>
</evidence>
<sequence length="73" mass="8829">MKLLVDKIKALFLNKQFFHYTWVSVFISVLNIFLLWLFIDIFEIPTVLSSTTIIGATFIIRYFLYRRFETFKP</sequence>
<dbReference type="GO" id="GO:0000271">
    <property type="term" value="P:polysaccharide biosynthetic process"/>
    <property type="evidence" value="ECO:0007669"/>
    <property type="project" value="InterPro"/>
</dbReference>
<evidence type="ECO:0000256" key="4">
    <source>
        <dbReference type="ARBA" id="ARBA00023136"/>
    </source>
</evidence>
<organism evidence="7 8">
    <name type="scientific">Candidatus Zambryskibacteria bacterium RIFCSPHIGHO2_01_FULL_49_18</name>
    <dbReference type="NCBI Taxonomy" id="1802740"/>
    <lineage>
        <taxon>Bacteria</taxon>
        <taxon>Candidatus Zambryskiibacteriota</taxon>
    </lineage>
</organism>
<feature type="transmembrane region" description="Helical" evidence="5">
    <location>
        <begin position="45"/>
        <end position="64"/>
    </location>
</feature>
<evidence type="ECO:0000256" key="3">
    <source>
        <dbReference type="ARBA" id="ARBA00022989"/>
    </source>
</evidence>
<evidence type="ECO:0000256" key="2">
    <source>
        <dbReference type="ARBA" id="ARBA00022692"/>
    </source>
</evidence>
<comment type="caution">
    <text evidence="7">The sequence shown here is derived from an EMBL/GenBank/DDBJ whole genome shotgun (WGS) entry which is preliminary data.</text>
</comment>
<feature type="domain" description="GtrA/DPMS transmembrane" evidence="6">
    <location>
        <begin position="14"/>
        <end position="68"/>
    </location>
</feature>
<gene>
    <name evidence="7" type="ORF">A2758_01550</name>
</gene>
<keyword evidence="2 5" id="KW-0812">Transmembrane</keyword>
<keyword evidence="3 5" id="KW-1133">Transmembrane helix</keyword>
<proteinExistence type="predicted"/>
<reference evidence="7 8" key="1">
    <citation type="journal article" date="2016" name="Nat. Commun.">
        <title>Thousands of microbial genomes shed light on interconnected biogeochemical processes in an aquifer system.</title>
        <authorList>
            <person name="Anantharaman K."/>
            <person name="Brown C.T."/>
            <person name="Hug L.A."/>
            <person name="Sharon I."/>
            <person name="Castelle C.J."/>
            <person name="Probst A.J."/>
            <person name="Thomas B.C."/>
            <person name="Singh A."/>
            <person name="Wilkins M.J."/>
            <person name="Karaoz U."/>
            <person name="Brodie E.L."/>
            <person name="Williams K.H."/>
            <person name="Hubbard S.S."/>
            <person name="Banfield J.F."/>
        </authorList>
    </citation>
    <scope>NUCLEOTIDE SEQUENCE [LARGE SCALE GENOMIC DNA]</scope>
</reference>
<evidence type="ECO:0000256" key="5">
    <source>
        <dbReference type="SAM" id="Phobius"/>
    </source>
</evidence>
<feature type="transmembrane region" description="Helical" evidence="5">
    <location>
        <begin position="20"/>
        <end position="39"/>
    </location>
</feature>
<keyword evidence="4 5" id="KW-0472">Membrane</keyword>
<evidence type="ECO:0000259" key="6">
    <source>
        <dbReference type="Pfam" id="PF04138"/>
    </source>
</evidence>
<accession>A0A1G2T1N8</accession>
<evidence type="ECO:0000313" key="7">
    <source>
        <dbReference type="EMBL" id="OHA91144.1"/>
    </source>
</evidence>
<evidence type="ECO:0000256" key="1">
    <source>
        <dbReference type="ARBA" id="ARBA00004141"/>
    </source>
</evidence>
<dbReference type="GO" id="GO:0016020">
    <property type="term" value="C:membrane"/>
    <property type="evidence" value="ECO:0007669"/>
    <property type="project" value="UniProtKB-SubCell"/>
</dbReference>